<gene>
    <name evidence="2" type="ORF">BN869_000004957_1</name>
</gene>
<reference evidence="2" key="1">
    <citation type="submission" date="2015-01" db="EMBL/GenBank/DDBJ databases">
        <authorList>
            <person name="Durling Mikael"/>
        </authorList>
    </citation>
    <scope>NUCLEOTIDE SEQUENCE</scope>
</reference>
<protein>
    <recommendedName>
        <fullName evidence="3">Secreted protein</fullName>
    </recommendedName>
</protein>
<feature type="chain" id="PRO_5002119138" description="Secreted protein" evidence="1">
    <location>
        <begin position="17"/>
        <end position="70"/>
    </location>
</feature>
<evidence type="ECO:0000313" key="2">
    <source>
        <dbReference type="EMBL" id="CEO48900.1"/>
    </source>
</evidence>
<keyword evidence="1" id="KW-0732">Signal</keyword>
<name>A0A0B7K1X7_BIOOC</name>
<evidence type="ECO:0008006" key="3">
    <source>
        <dbReference type="Google" id="ProtNLM"/>
    </source>
</evidence>
<accession>A0A0B7K1X7</accession>
<dbReference type="EMBL" id="CDPU01000012">
    <property type="protein sequence ID" value="CEO48900.1"/>
    <property type="molecule type" value="Genomic_DNA"/>
</dbReference>
<evidence type="ECO:0000256" key="1">
    <source>
        <dbReference type="SAM" id="SignalP"/>
    </source>
</evidence>
<feature type="signal peptide" evidence="1">
    <location>
        <begin position="1"/>
        <end position="16"/>
    </location>
</feature>
<sequence length="70" mass="7590">MKGMLISMIFVKSVLGVGYSIAAQSWLSLGRSKFAPSECIRIGSCSSDNPIWKPGILRFPRTRSTCLAPA</sequence>
<dbReference type="AlphaFoldDB" id="A0A0B7K1X7"/>
<organism evidence="2">
    <name type="scientific">Bionectria ochroleuca</name>
    <name type="common">Gliocladium roseum</name>
    <dbReference type="NCBI Taxonomy" id="29856"/>
    <lineage>
        <taxon>Eukaryota</taxon>
        <taxon>Fungi</taxon>
        <taxon>Dikarya</taxon>
        <taxon>Ascomycota</taxon>
        <taxon>Pezizomycotina</taxon>
        <taxon>Sordariomycetes</taxon>
        <taxon>Hypocreomycetidae</taxon>
        <taxon>Hypocreales</taxon>
        <taxon>Bionectriaceae</taxon>
        <taxon>Clonostachys</taxon>
    </lineage>
</organism>
<proteinExistence type="predicted"/>